<dbReference type="AlphaFoldDB" id="X1QUI1"/>
<dbReference type="EMBL" id="BARV01033846">
    <property type="protein sequence ID" value="GAI54550.1"/>
    <property type="molecule type" value="Genomic_DNA"/>
</dbReference>
<sequence>LTQEEGDVRIGDFIFDEFAGGKDKAAQVGCPDDCLIEICCETDGI</sequence>
<accession>X1QUI1</accession>
<feature type="non-terminal residue" evidence="1">
    <location>
        <position position="1"/>
    </location>
</feature>
<comment type="caution">
    <text evidence="1">The sequence shown here is derived from an EMBL/GenBank/DDBJ whole genome shotgun (WGS) entry which is preliminary data.</text>
</comment>
<organism evidence="1">
    <name type="scientific">marine sediment metagenome</name>
    <dbReference type="NCBI Taxonomy" id="412755"/>
    <lineage>
        <taxon>unclassified sequences</taxon>
        <taxon>metagenomes</taxon>
        <taxon>ecological metagenomes</taxon>
    </lineage>
</organism>
<gene>
    <name evidence="1" type="ORF">S06H3_53132</name>
</gene>
<name>X1QUI1_9ZZZZ</name>
<protein>
    <submittedName>
        <fullName evidence="1">Uncharacterized protein</fullName>
    </submittedName>
</protein>
<proteinExistence type="predicted"/>
<evidence type="ECO:0000313" key="1">
    <source>
        <dbReference type="EMBL" id="GAI54550.1"/>
    </source>
</evidence>
<reference evidence="1" key="1">
    <citation type="journal article" date="2014" name="Front. Microbiol.">
        <title>High frequency of phylogenetically diverse reductive dehalogenase-homologous genes in deep subseafloor sedimentary metagenomes.</title>
        <authorList>
            <person name="Kawai M."/>
            <person name="Futagami T."/>
            <person name="Toyoda A."/>
            <person name="Takaki Y."/>
            <person name="Nishi S."/>
            <person name="Hori S."/>
            <person name="Arai W."/>
            <person name="Tsubouchi T."/>
            <person name="Morono Y."/>
            <person name="Uchiyama I."/>
            <person name="Ito T."/>
            <person name="Fujiyama A."/>
            <person name="Inagaki F."/>
            <person name="Takami H."/>
        </authorList>
    </citation>
    <scope>NUCLEOTIDE SEQUENCE</scope>
    <source>
        <strain evidence="1">Expedition CK06-06</strain>
    </source>
</reference>